<dbReference type="PRINTS" id="PR00463">
    <property type="entry name" value="EP450I"/>
</dbReference>
<evidence type="ECO:0000256" key="1">
    <source>
        <dbReference type="ARBA" id="ARBA00001971"/>
    </source>
</evidence>
<keyword evidence="6 10" id="KW-0560">Oxidoreductase</keyword>
<dbReference type="PROSITE" id="PS00086">
    <property type="entry name" value="CYTOCHROME_P450"/>
    <property type="match status" value="1"/>
</dbReference>
<evidence type="ECO:0000313" key="12">
    <source>
        <dbReference type="Proteomes" id="UP001215598"/>
    </source>
</evidence>
<evidence type="ECO:0000256" key="10">
    <source>
        <dbReference type="RuleBase" id="RU000461"/>
    </source>
</evidence>
<evidence type="ECO:0000256" key="9">
    <source>
        <dbReference type="PIRSR" id="PIRSR602401-1"/>
    </source>
</evidence>
<keyword evidence="7 9" id="KW-0408">Iron</keyword>
<comment type="cofactor">
    <cofactor evidence="1 9">
        <name>heme</name>
        <dbReference type="ChEBI" id="CHEBI:30413"/>
    </cofactor>
</comment>
<dbReference type="GO" id="GO:0005506">
    <property type="term" value="F:iron ion binding"/>
    <property type="evidence" value="ECO:0007669"/>
    <property type="project" value="InterPro"/>
</dbReference>
<dbReference type="PRINTS" id="PR00385">
    <property type="entry name" value="P450"/>
</dbReference>
<dbReference type="Pfam" id="PF00067">
    <property type="entry name" value="p450"/>
    <property type="match status" value="1"/>
</dbReference>
<evidence type="ECO:0000256" key="4">
    <source>
        <dbReference type="ARBA" id="ARBA00022617"/>
    </source>
</evidence>
<evidence type="ECO:0000256" key="7">
    <source>
        <dbReference type="ARBA" id="ARBA00023004"/>
    </source>
</evidence>
<dbReference type="InterPro" id="IPR002401">
    <property type="entry name" value="Cyt_P450_E_grp-I"/>
</dbReference>
<dbReference type="Proteomes" id="UP001215598">
    <property type="component" value="Unassembled WGS sequence"/>
</dbReference>
<dbReference type="EMBL" id="JARKIB010000162">
    <property type="protein sequence ID" value="KAJ7729931.1"/>
    <property type="molecule type" value="Genomic_DNA"/>
</dbReference>
<dbReference type="SUPFAM" id="SSF48264">
    <property type="entry name" value="Cytochrome P450"/>
    <property type="match status" value="1"/>
</dbReference>
<feature type="binding site" description="axial binding residue" evidence="9">
    <location>
        <position position="461"/>
    </location>
    <ligand>
        <name>heme</name>
        <dbReference type="ChEBI" id="CHEBI:30413"/>
    </ligand>
    <ligandPart>
        <name>Fe</name>
        <dbReference type="ChEBI" id="CHEBI:18248"/>
    </ligandPart>
</feature>
<dbReference type="GO" id="GO:0020037">
    <property type="term" value="F:heme binding"/>
    <property type="evidence" value="ECO:0007669"/>
    <property type="project" value="InterPro"/>
</dbReference>
<dbReference type="InterPro" id="IPR050364">
    <property type="entry name" value="Cytochrome_P450_fung"/>
</dbReference>
<keyword evidence="4 9" id="KW-0349">Heme</keyword>
<accession>A0AAD7HXK5</accession>
<dbReference type="InterPro" id="IPR036396">
    <property type="entry name" value="Cyt_P450_sf"/>
</dbReference>
<dbReference type="InterPro" id="IPR001128">
    <property type="entry name" value="Cyt_P450"/>
</dbReference>
<dbReference type="PANTHER" id="PTHR46300">
    <property type="entry name" value="P450, PUTATIVE (EUROFUNG)-RELATED-RELATED"/>
    <property type="match status" value="1"/>
</dbReference>
<protein>
    <submittedName>
        <fullName evidence="11">Cytochrome P450</fullName>
    </submittedName>
</protein>
<name>A0AAD7HXK5_9AGAR</name>
<dbReference type="AlphaFoldDB" id="A0AAD7HXK5"/>
<reference evidence="11" key="1">
    <citation type="submission" date="2023-03" db="EMBL/GenBank/DDBJ databases">
        <title>Massive genome expansion in bonnet fungi (Mycena s.s.) driven by repeated elements and novel gene families across ecological guilds.</title>
        <authorList>
            <consortium name="Lawrence Berkeley National Laboratory"/>
            <person name="Harder C.B."/>
            <person name="Miyauchi S."/>
            <person name="Viragh M."/>
            <person name="Kuo A."/>
            <person name="Thoen E."/>
            <person name="Andreopoulos B."/>
            <person name="Lu D."/>
            <person name="Skrede I."/>
            <person name="Drula E."/>
            <person name="Henrissat B."/>
            <person name="Morin E."/>
            <person name="Kohler A."/>
            <person name="Barry K."/>
            <person name="LaButti K."/>
            <person name="Morin E."/>
            <person name="Salamov A."/>
            <person name="Lipzen A."/>
            <person name="Mereny Z."/>
            <person name="Hegedus B."/>
            <person name="Baldrian P."/>
            <person name="Stursova M."/>
            <person name="Weitz H."/>
            <person name="Taylor A."/>
            <person name="Grigoriev I.V."/>
            <person name="Nagy L.G."/>
            <person name="Martin F."/>
            <person name="Kauserud H."/>
        </authorList>
    </citation>
    <scope>NUCLEOTIDE SEQUENCE</scope>
    <source>
        <strain evidence="11">CBHHK182m</strain>
    </source>
</reference>
<comment type="similarity">
    <text evidence="3 10">Belongs to the cytochrome P450 family.</text>
</comment>
<sequence>MSFSLSQSPGLALASCVLYFTIRLFCTWRRKPLPPGPRGLPLIGNVFDVPKAREWLAFAEMGRKYGSDIISLNLAGDTVIVLNSLAATDALLDERSATFSDRPVFTMLNDLVGFHWHTGFMRYGPRWKAHRKVFIQQFQPSEVLLHRPAELQAARVLLGRLLDSPSKFERHFRHMAGMVILSTVYGIDIQPEDDPHVKIAEKALHAMASTGNRGSFLVDSLPFLQYVPDFFPGTGFQKLAREWRKIVAAMPQVPFDYVKRSRAAGTARSSIASRVLDDIEESRDSDQEGQEEVLRNALGAAYGGYLQFCVTLLHDVVADPAGADTTVSALGTFMLAMTIYPEVMRKAQAAVDAVVGSGRLPDFQDNIPYIDAVVREVLRWHPVTPLAIPHAATEDSYAYKGYYIPAGAVVVGNSWAILQDEETFGPNTDQFIPERWLTEDGKINSAMREPSAAFGFGRRICPGRDMAQWSIWICAVSILATFDITKALDENGVPIEPSGHYSSGLLCYPVPHECDIFPRSEAARALIRDAQVNAC</sequence>
<dbReference type="GO" id="GO:0004497">
    <property type="term" value="F:monooxygenase activity"/>
    <property type="evidence" value="ECO:0007669"/>
    <property type="project" value="UniProtKB-KW"/>
</dbReference>
<dbReference type="InterPro" id="IPR017972">
    <property type="entry name" value="Cyt_P450_CS"/>
</dbReference>
<keyword evidence="8 10" id="KW-0503">Monooxygenase</keyword>
<proteinExistence type="inferred from homology"/>
<keyword evidence="12" id="KW-1185">Reference proteome</keyword>
<keyword evidence="5 9" id="KW-0479">Metal-binding</keyword>
<evidence type="ECO:0000256" key="3">
    <source>
        <dbReference type="ARBA" id="ARBA00010617"/>
    </source>
</evidence>
<dbReference type="Gene3D" id="1.10.630.10">
    <property type="entry name" value="Cytochrome P450"/>
    <property type="match status" value="1"/>
</dbReference>
<comment type="caution">
    <text evidence="11">The sequence shown here is derived from an EMBL/GenBank/DDBJ whole genome shotgun (WGS) entry which is preliminary data.</text>
</comment>
<comment type="pathway">
    <text evidence="2">Secondary metabolite biosynthesis.</text>
</comment>
<dbReference type="PANTHER" id="PTHR46300:SF7">
    <property type="entry name" value="P450, PUTATIVE (EUROFUNG)-RELATED"/>
    <property type="match status" value="1"/>
</dbReference>
<organism evidence="11 12">
    <name type="scientific">Mycena metata</name>
    <dbReference type="NCBI Taxonomy" id="1033252"/>
    <lineage>
        <taxon>Eukaryota</taxon>
        <taxon>Fungi</taxon>
        <taxon>Dikarya</taxon>
        <taxon>Basidiomycota</taxon>
        <taxon>Agaricomycotina</taxon>
        <taxon>Agaricomycetes</taxon>
        <taxon>Agaricomycetidae</taxon>
        <taxon>Agaricales</taxon>
        <taxon>Marasmiineae</taxon>
        <taxon>Mycenaceae</taxon>
        <taxon>Mycena</taxon>
    </lineage>
</organism>
<evidence type="ECO:0000256" key="8">
    <source>
        <dbReference type="ARBA" id="ARBA00023033"/>
    </source>
</evidence>
<dbReference type="GO" id="GO:0016705">
    <property type="term" value="F:oxidoreductase activity, acting on paired donors, with incorporation or reduction of molecular oxygen"/>
    <property type="evidence" value="ECO:0007669"/>
    <property type="project" value="InterPro"/>
</dbReference>
<evidence type="ECO:0000313" key="11">
    <source>
        <dbReference type="EMBL" id="KAJ7729931.1"/>
    </source>
</evidence>
<gene>
    <name evidence="11" type="ORF">B0H16DRAFT_1733979</name>
</gene>
<dbReference type="CDD" id="cd11065">
    <property type="entry name" value="CYP64-like"/>
    <property type="match status" value="1"/>
</dbReference>
<evidence type="ECO:0000256" key="6">
    <source>
        <dbReference type="ARBA" id="ARBA00023002"/>
    </source>
</evidence>
<evidence type="ECO:0000256" key="5">
    <source>
        <dbReference type="ARBA" id="ARBA00022723"/>
    </source>
</evidence>
<evidence type="ECO:0000256" key="2">
    <source>
        <dbReference type="ARBA" id="ARBA00005179"/>
    </source>
</evidence>